<gene>
    <name evidence="2" type="ORF">FA13DRAFT_1753989</name>
</gene>
<dbReference type="PANTHER" id="PTHR43591">
    <property type="entry name" value="METHYLTRANSFERASE"/>
    <property type="match status" value="1"/>
</dbReference>
<dbReference type="Pfam" id="PF13489">
    <property type="entry name" value="Methyltransf_23"/>
    <property type="match status" value="1"/>
</dbReference>
<dbReference type="EMBL" id="QPFP01000011">
    <property type="protein sequence ID" value="TEB33896.1"/>
    <property type="molecule type" value="Genomic_DNA"/>
</dbReference>
<feature type="region of interest" description="Disordered" evidence="1">
    <location>
        <begin position="1"/>
        <end position="43"/>
    </location>
</feature>
<proteinExistence type="predicted"/>
<dbReference type="Gene3D" id="3.40.50.150">
    <property type="entry name" value="Vaccinia Virus protein VP39"/>
    <property type="match status" value="1"/>
</dbReference>
<dbReference type="Proteomes" id="UP000298030">
    <property type="component" value="Unassembled WGS sequence"/>
</dbReference>
<dbReference type="InterPro" id="IPR029063">
    <property type="entry name" value="SAM-dependent_MTases_sf"/>
</dbReference>
<comment type="caution">
    <text evidence="2">The sequence shown here is derived from an EMBL/GenBank/DDBJ whole genome shotgun (WGS) entry which is preliminary data.</text>
</comment>
<organism evidence="2 3">
    <name type="scientific">Coprinellus micaceus</name>
    <name type="common">Glistening ink-cap mushroom</name>
    <name type="synonym">Coprinus micaceus</name>
    <dbReference type="NCBI Taxonomy" id="71717"/>
    <lineage>
        <taxon>Eukaryota</taxon>
        <taxon>Fungi</taxon>
        <taxon>Dikarya</taxon>
        <taxon>Basidiomycota</taxon>
        <taxon>Agaricomycotina</taxon>
        <taxon>Agaricomycetes</taxon>
        <taxon>Agaricomycetidae</taxon>
        <taxon>Agaricales</taxon>
        <taxon>Agaricineae</taxon>
        <taxon>Psathyrellaceae</taxon>
        <taxon>Coprinellus</taxon>
    </lineage>
</organism>
<name>A0A4Y7TIA3_COPMI</name>
<dbReference type="SUPFAM" id="SSF53335">
    <property type="entry name" value="S-adenosyl-L-methionine-dependent methyltransferases"/>
    <property type="match status" value="1"/>
</dbReference>
<evidence type="ECO:0000313" key="3">
    <source>
        <dbReference type="Proteomes" id="UP000298030"/>
    </source>
</evidence>
<reference evidence="2 3" key="1">
    <citation type="journal article" date="2019" name="Nat. Ecol. Evol.">
        <title>Megaphylogeny resolves global patterns of mushroom evolution.</title>
        <authorList>
            <person name="Varga T."/>
            <person name="Krizsan K."/>
            <person name="Foldi C."/>
            <person name="Dima B."/>
            <person name="Sanchez-Garcia M."/>
            <person name="Sanchez-Ramirez S."/>
            <person name="Szollosi G.J."/>
            <person name="Szarkandi J.G."/>
            <person name="Papp V."/>
            <person name="Albert L."/>
            <person name="Andreopoulos W."/>
            <person name="Angelini C."/>
            <person name="Antonin V."/>
            <person name="Barry K.W."/>
            <person name="Bougher N.L."/>
            <person name="Buchanan P."/>
            <person name="Buyck B."/>
            <person name="Bense V."/>
            <person name="Catcheside P."/>
            <person name="Chovatia M."/>
            <person name="Cooper J."/>
            <person name="Damon W."/>
            <person name="Desjardin D."/>
            <person name="Finy P."/>
            <person name="Geml J."/>
            <person name="Haridas S."/>
            <person name="Hughes K."/>
            <person name="Justo A."/>
            <person name="Karasinski D."/>
            <person name="Kautmanova I."/>
            <person name="Kiss B."/>
            <person name="Kocsube S."/>
            <person name="Kotiranta H."/>
            <person name="LaButti K.M."/>
            <person name="Lechner B.E."/>
            <person name="Liimatainen K."/>
            <person name="Lipzen A."/>
            <person name="Lukacs Z."/>
            <person name="Mihaltcheva S."/>
            <person name="Morgado L.N."/>
            <person name="Niskanen T."/>
            <person name="Noordeloos M.E."/>
            <person name="Ohm R.A."/>
            <person name="Ortiz-Santana B."/>
            <person name="Ovrebo C."/>
            <person name="Racz N."/>
            <person name="Riley R."/>
            <person name="Savchenko A."/>
            <person name="Shiryaev A."/>
            <person name="Soop K."/>
            <person name="Spirin V."/>
            <person name="Szebenyi C."/>
            <person name="Tomsovsky M."/>
            <person name="Tulloss R.E."/>
            <person name="Uehling J."/>
            <person name="Grigoriev I.V."/>
            <person name="Vagvolgyi C."/>
            <person name="Papp T."/>
            <person name="Martin F.M."/>
            <person name="Miettinen O."/>
            <person name="Hibbett D.S."/>
            <person name="Nagy L.G."/>
        </authorList>
    </citation>
    <scope>NUCLEOTIDE SEQUENCE [LARGE SCALE GENOMIC DNA]</scope>
    <source>
        <strain evidence="2 3">FP101781</strain>
    </source>
</reference>
<dbReference type="PANTHER" id="PTHR43591:SF110">
    <property type="entry name" value="RHODANESE DOMAIN-CONTAINING PROTEIN"/>
    <property type="match status" value="1"/>
</dbReference>
<evidence type="ECO:0008006" key="4">
    <source>
        <dbReference type="Google" id="ProtNLM"/>
    </source>
</evidence>
<dbReference type="OrthoDB" id="2013972at2759"/>
<keyword evidence="3" id="KW-1185">Reference proteome</keyword>
<dbReference type="CDD" id="cd02440">
    <property type="entry name" value="AdoMet_MTases"/>
    <property type="match status" value="1"/>
</dbReference>
<accession>A0A4Y7TIA3</accession>
<protein>
    <recommendedName>
        <fullName evidence="4">S-adenosyl-L-methionine-dependent methyltransferase</fullName>
    </recommendedName>
</protein>
<feature type="compositionally biased region" description="Acidic residues" evidence="1">
    <location>
        <begin position="25"/>
        <end position="43"/>
    </location>
</feature>
<sequence>MSDNHDTLYHSNGEAEMEGAHDPSTDEETILTDEEYGSPESSLEEVQDEEIADYFLEINGRLYASHGGAPYPLPVDTPENDRTKANHTILKRLIGANHRGPVTAVLAVNVDRQPRVLDLCCGVGTWVKDMSADFPHAQIIGVDIVPLATRYPPTNVQFEILDVNSPLRWTDGYFDLIHSRDVILSVCDYGALVNEAARTLRLGGLFLSVEWSNHISLHPSIPGDVETHAPASTHFYDTVNHNLATLGVNPDGFAAFNLIANSPHFTSVTVEQIDVPIGTWHPEEGLRQIGSSFRAAQKRLAHAYKRMLLTAGMSSEAVDTLIDDFVHDLYTTDGLMMTVYLTSAERV</sequence>
<evidence type="ECO:0000313" key="2">
    <source>
        <dbReference type="EMBL" id="TEB33896.1"/>
    </source>
</evidence>
<dbReference type="STRING" id="71717.A0A4Y7TIA3"/>
<dbReference type="AlphaFoldDB" id="A0A4Y7TIA3"/>
<evidence type="ECO:0000256" key="1">
    <source>
        <dbReference type="SAM" id="MobiDB-lite"/>
    </source>
</evidence>